<dbReference type="EMBL" id="JAACJJ010000042">
    <property type="protein sequence ID" value="KAF5316647.1"/>
    <property type="molecule type" value="Genomic_DNA"/>
</dbReference>
<dbReference type="GO" id="GO:0006696">
    <property type="term" value="P:ergosterol biosynthetic process"/>
    <property type="evidence" value="ECO:0007669"/>
    <property type="project" value="TreeGrafter"/>
</dbReference>
<dbReference type="AlphaFoldDB" id="A0A8H5EY89"/>
<evidence type="ECO:0000256" key="2">
    <source>
        <dbReference type="ARBA" id="ARBA00004154"/>
    </source>
</evidence>
<comment type="function">
    <text evidence="10">Catalyzes the stereospecific oxidation of squalene to (S)-2,3-epoxysqualene, and is considered to be a rate-limiting enzyme in steroid biosynthesis.</text>
</comment>
<evidence type="ECO:0000259" key="11">
    <source>
        <dbReference type="Pfam" id="PF08491"/>
    </source>
</evidence>
<evidence type="ECO:0000256" key="4">
    <source>
        <dbReference type="ARBA" id="ARBA00012312"/>
    </source>
</evidence>
<evidence type="ECO:0000256" key="3">
    <source>
        <dbReference type="ARBA" id="ARBA00008802"/>
    </source>
</evidence>
<evidence type="ECO:0000256" key="10">
    <source>
        <dbReference type="RuleBase" id="RU367121"/>
    </source>
</evidence>
<dbReference type="UniPathway" id="UPA00767">
    <property type="reaction ID" value="UER00752"/>
</dbReference>
<accession>A0A8H5EY89</accession>
<name>A0A8H5EY89_9AGAR</name>
<comment type="subcellular location">
    <subcellularLocation>
        <location evidence="10">Endoplasmic reticulum membrane</location>
        <topology evidence="10">Multi-pass membrane protein</topology>
    </subcellularLocation>
    <subcellularLocation>
        <location evidence="2">Microsome membrane</location>
        <topology evidence="2">Multi-pass membrane protein</topology>
    </subcellularLocation>
</comment>
<feature type="domain" description="Squalene epoxidase" evidence="11">
    <location>
        <begin position="158"/>
        <end position="424"/>
    </location>
</feature>
<reference evidence="12 13" key="1">
    <citation type="journal article" date="2020" name="ISME J.">
        <title>Uncovering the hidden diversity of litter-decomposition mechanisms in mushroom-forming fungi.</title>
        <authorList>
            <person name="Floudas D."/>
            <person name="Bentzer J."/>
            <person name="Ahren D."/>
            <person name="Johansson T."/>
            <person name="Persson P."/>
            <person name="Tunlid A."/>
        </authorList>
    </citation>
    <scope>NUCLEOTIDE SEQUENCE [LARGE SCALE GENOMIC DNA]</scope>
    <source>
        <strain evidence="12 13">CBS 101986</strain>
    </source>
</reference>
<keyword evidence="13" id="KW-1185">Reference proteome</keyword>
<dbReference type="OrthoDB" id="1678617at2759"/>
<evidence type="ECO:0000256" key="9">
    <source>
        <dbReference type="ARBA" id="ARBA00023136"/>
    </source>
</evidence>
<comment type="similarity">
    <text evidence="3 10">Belongs to the squalene monooxygenase family.</text>
</comment>
<sequence length="518" mass="56702">MASFDILIIGAGIAGCALAHGLSKISRGKPLRIGLVERSLAEPDRIVGELLQPGGRMALDNLGLGWCTEGIDSITTNGYCVVEGGNAVHIPYPESYEGRCFHHGRFIMKLRDAARQAKGVELIEATVTDLFENEVTKKIHGIRISKKGAEETKETLYADLVIVADGCFSNFRSQVMGGAAVAPTTKSHFIGAILEDVRLPIPNHGTVCLTKGYGPVLLYQISKHDTRMLVDVKAPLPVDLKAHLLKNIVPQLPSSLHTAVQKALDKDRLRRMPNSFLPPIEQGSRKSKAGAILIGDSWNMRHPLTGGGMTVALNDAVILRDLLASVDDLKDWSQVRKALKRWYWDRKGLASTVNILSVALYDLFGADDEELQVLRTGCFKYFERGGECINGPVSLLSGIAPSPWLLAYHFFSVAFYSIYIMFTQPSSPTGGNLKHTEMQAPGILDYPALVLKGLRVFWTACVVFGPLLWTELRWWSPSDRSTRNQLVAKSMVPLLVLLLAYSYGVPSLGRVGLGLLAS</sequence>
<dbReference type="Pfam" id="PF08491">
    <property type="entry name" value="SE"/>
    <property type="match status" value="1"/>
</dbReference>
<keyword evidence="5 10" id="KW-0285">Flavoprotein</keyword>
<keyword evidence="7" id="KW-0492">Microsome</keyword>
<dbReference type="InterPro" id="IPR040125">
    <property type="entry name" value="Squalene_monox"/>
</dbReference>
<evidence type="ECO:0000256" key="8">
    <source>
        <dbReference type="ARBA" id="ARBA00023002"/>
    </source>
</evidence>
<proteinExistence type="inferred from homology"/>
<organism evidence="12 13">
    <name type="scientific">Psilocybe cf. subviscida</name>
    <dbReference type="NCBI Taxonomy" id="2480587"/>
    <lineage>
        <taxon>Eukaryota</taxon>
        <taxon>Fungi</taxon>
        <taxon>Dikarya</taxon>
        <taxon>Basidiomycota</taxon>
        <taxon>Agaricomycotina</taxon>
        <taxon>Agaricomycetes</taxon>
        <taxon>Agaricomycetidae</taxon>
        <taxon>Agaricales</taxon>
        <taxon>Agaricineae</taxon>
        <taxon>Strophariaceae</taxon>
        <taxon>Psilocybe</taxon>
    </lineage>
</organism>
<dbReference type="GO" id="GO:0050660">
    <property type="term" value="F:flavin adenine dinucleotide binding"/>
    <property type="evidence" value="ECO:0007669"/>
    <property type="project" value="UniProtKB-UniRule"/>
</dbReference>
<dbReference type="Gene3D" id="3.50.50.60">
    <property type="entry name" value="FAD/NAD(P)-binding domain"/>
    <property type="match status" value="1"/>
</dbReference>
<evidence type="ECO:0000313" key="12">
    <source>
        <dbReference type="EMBL" id="KAF5316647.1"/>
    </source>
</evidence>
<evidence type="ECO:0000256" key="1">
    <source>
        <dbReference type="ARBA" id="ARBA00001974"/>
    </source>
</evidence>
<dbReference type="PANTHER" id="PTHR10835">
    <property type="entry name" value="SQUALENE MONOOXYGENASE"/>
    <property type="match status" value="1"/>
</dbReference>
<dbReference type="Proteomes" id="UP000567179">
    <property type="component" value="Unassembled WGS sequence"/>
</dbReference>
<evidence type="ECO:0000256" key="5">
    <source>
        <dbReference type="ARBA" id="ARBA00022630"/>
    </source>
</evidence>
<protein>
    <recommendedName>
        <fullName evidence="4 10">Squalene monooxygenase</fullName>
        <ecNumber evidence="4 10">1.14.14.17</ecNumber>
    </recommendedName>
</protein>
<comment type="caution">
    <text evidence="12">The sequence shown here is derived from an EMBL/GenBank/DDBJ whole genome shotgun (WGS) entry which is preliminary data.</text>
</comment>
<dbReference type="EC" id="1.14.14.17" evidence="4 10"/>
<keyword evidence="10" id="KW-0256">Endoplasmic reticulum</keyword>
<evidence type="ECO:0000256" key="6">
    <source>
        <dbReference type="ARBA" id="ARBA00022827"/>
    </source>
</evidence>
<dbReference type="InterPro" id="IPR036188">
    <property type="entry name" value="FAD/NAD-bd_sf"/>
</dbReference>
<comment type="catalytic activity">
    <reaction evidence="10">
        <text>squalene + reduced [NADPH--hemoprotein reductase] + O2 = (S)-2,3-epoxysqualene + oxidized [NADPH--hemoprotein reductase] + H2O + H(+)</text>
        <dbReference type="Rhea" id="RHEA:25282"/>
        <dbReference type="Rhea" id="RHEA-COMP:11964"/>
        <dbReference type="Rhea" id="RHEA-COMP:11965"/>
        <dbReference type="ChEBI" id="CHEBI:15377"/>
        <dbReference type="ChEBI" id="CHEBI:15378"/>
        <dbReference type="ChEBI" id="CHEBI:15379"/>
        <dbReference type="ChEBI" id="CHEBI:15440"/>
        <dbReference type="ChEBI" id="CHEBI:15441"/>
        <dbReference type="ChEBI" id="CHEBI:57618"/>
        <dbReference type="ChEBI" id="CHEBI:58210"/>
        <dbReference type="EC" id="1.14.14.17"/>
    </reaction>
</comment>
<keyword evidence="9" id="KW-0472">Membrane</keyword>
<dbReference type="GO" id="GO:0004506">
    <property type="term" value="F:squalene monooxygenase activity"/>
    <property type="evidence" value="ECO:0007669"/>
    <property type="project" value="UniProtKB-UniRule"/>
</dbReference>
<comment type="cofactor">
    <cofactor evidence="1 10">
        <name>FAD</name>
        <dbReference type="ChEBI" id="CHEBI:57692"/>
    </cofactor>
</comment>
<evidence type="ECO:0000256" key="7">
    <source>
        <dbReference type="ARBA" id="ARBA00022848"/>
    </source>
</evidence>
<dbReference type="SUPFAM" id="SSF51905">
    <property type="entry name" value="FAD/NAD(P)-binding domain"/>
    <property type="match status" value="1"/>
</dbReference>
<gene>
    <name evidence="12" type="ORF">D9619_006798</name>
</gene>
<keyword evidence="6 10" id="KW-0274">FAD</keyword>
<dbReference type="GO" id="GO:0005789">
    <property type="term" value="C:endoplasmic reticulum membrane"/>
    <property type="evidence" value="ECO:0007669"/>
    <property type="project" value="UniProtKB-SubCell"/>
</dbReference>
<keyword evidence="8 10" id="KW-0560">Oxidoreductase</keyword>
<dbReference type="PANTHER" id="PTHR10835:SF0">
    <property type="entry name" value="SQUALENE MONOOXYGENASE"/>
    <property type="match status" value="1"/>
</dbReference>
<dbReference type="PRINTS" id="PR00420">
    <property type="entry name" value="RNGMNOXGNASE"/>
</dbReference>
<evidence type="ECO:0000313" key="13">
    <source>
        <dbReference type="Proteomes" id="UP000567179"/>
    </source>
</evidence>
<dbReference type="InterPro" id="IPR013698">
    <property type="entry name" value="Squalene_epoxidase"/>
</dbReference>